<gene>
    <name evidence="8" type="primary">atsA_103</name>
    <name evidence="8" type="ORF">Poly41_55250</name>
</gene>
<evidence type="ECO:0000256" key="2">
    <source>
        <dbReference type="ARBA" id="ARBA00022723"/>
    </source>
</evidence>
<dbReference type="EC" id="3.1.6.1" evidence="8"/>
<keyword evidence="3 8" id="KW-0378">Hydrolase</keyword>
<dbReference type="InterPro" id="IPR000917">
    <property type="entry name" value="Sulfatase_N"/>
</dbReference>
<keyword evidence="9" id="KW-1185">Reference proteome</keyword>
<evidence type="ECO:0000259" key="7">
    <source>
        <dbReference type="Pfam" id="PF00884"/>
    </source>
</evidence>
<feature type="transmembrane region" description="Helical" evidence="6">
    <location>
        <begin position="58"/>
        <end position="77"/>
    </location>
</feature>
<dbReference type="GO" id="GO:0046872">
    <property type="term" value="F:metal ion binding"/>
    <property type="evidence" value="ECO:0007669"/>
    <property type="project" value="UniProtKB-KW"/>
</dbReference>
<keyword evidence="6" id="KW-1133">Transmembrane helix</keyword>
<feature type="region of interest" description="Disordered" evidence="5">
    <location>
        <begin position="499"/>
        <end position="523"/>
    </location>
</feature>
<dbReference type="CDD" id="cd16026">
    <property type="entry name" value="GALNS_like"/>
    <property type="match status" value="1"/>
</dbReference>
<feature type="compositionally biased region" description="Basic and acidic residues" evidence="5">
    <location>
        <begin position="535"/>
        <end position="546"/>
    </location>
</feature>
<evidence type="ECO:0000256" key="4">
    <source>
        <dbReference type="ARBA" id="ARBA00022837"/>
    </source>
</evidence>
<dbReference type="InterPro" id="IPR024607">
    <property type="entry name" value="Sulfatase_CS"/>
</dbReference>
<keyword evidence="6" id="KW-0812">Transmembrane</keyword>
<dbReference type="GO" id="GO:0004065">
    <property type="term" value="F:arylsulfatase activity"/>
    <property type="evidence" value="ECO:0007669"/>
    <property type="project" value="UniProtKB-EC"/>
</dbReference>
<feature type="domain" description="Sulfatase N-terminal" evidence="7">
    <location>
        <begin position="88"/>
        <end position="385"/>
    </location>
</feature>
<dbReference type="AlphaFoldDB" id="A0A5C6DA11"/>
<evidence type="ECO:0000256" key="6">
    <source>
        <dbReference type="SAM" id="Phobius"/>
    </source>
</evidence>
<dbReference type="EMBL" id="SJPV01000012">
    <property type="protein sequence ID" value="TWU32547.1"/>
    <property type="molecule type" value="Genomic_DNA"/>
</dbReference>
<dbReference type="Proteomes" id="UP000319143">
    <property type="component" value="Unassembled WGS sequence"/>
</dbReference>
<dbReference type="PANTHER" id="PTHR42693:SF53">
    <property type="entry name" value="ENDO-4-O-SULFATASE"/>
    <property type="match status" value="1"/>
</dbReference>
<evidence type="ECO:0000313" key="9">
    <source>
        <dbReference type="Proteomes" id="UP000319143"/>
    </source>
</evidence>
<name>A0A5C6DA11_9BACT</name>
<dbReference type="Pfam" id="PF14707">
    <property type="entry name" value="Sulfatase_C"/>
    <property type="match status" value="1"/>
</dbReference>
<sequence length="559" mass="63128">MMLDFRLTRSGPINSRRDSRTYLFKSTSENAVVNMLNVEIETANKDTQAFDSKMRGLVLNRVGLAIALAYIMPALVLQAESSETQTRPNVIFMLADDLGYSDVGCYGATKVKTPHIDRLAAEGYRFTDFHTAASICSPSRAAFLTGGYPQRAGLYMGINPNRTAHWFLGLHSDEITIAEPFKQQGYATHMVGKWHLGTEPEFLPRKQGFDHYYGMPCNYAHSPKFFDNDEEVFATTPLDQLTQLYTQRVTSIIRDQAKSGEPFFLYYAHNYPHTPYQAGKPFKGTSQDGVRGDVMQELDWSVGKMMTALKETGIANNTLVVFTSDNGPTSNTYAKPFRGTKYVTFEGGHRVPFIFHWPARVKEPSVSDISIHAMDVFPTLSAAIGAPLAKDRVFDGENLLPLLDGMPLKRQTAQPFYYYNCENLQAIRCGEWKLHLPRSKQQLPFWDKNRAFANLQRPVLYNLHSDEAESTDLAADNPEVVRQMMALAQSARDDLGEFMQRGKSQRPTGSLFPDGPVISHEKDWDTVDSITIKAIARERQKRHPDPNTKNVTPRRKKQK</sequence>
<dbReference type="Gene3D" id="3.40.720.10">
    <property type="entry name" value="Alkaline Phosphatase, subunit A"/>
    <property type="match status" value="1"/>
</dbReference>
<dbReference type="SUPFAM" id="SSF53649">
    <property type="entry name" value="Alkaline phosphatase-like"/>
    <property type="match status" value="1"/>
</dbReference>
<keyword evidence="4" id="KW-0106">Calcium</keyword>
<evidence type="ECO:0000256" key="5">
    <source>
        <dbReference type="SAM" id="MobiDB-lite"/>
    </source>
</evidence>
<proteinExistence type="inferred from homology"/>
<accession>A0A5C6DA11</accession>
<protein>
    <submittedName>
        <fullName evidence="8">Arylsulfatase</fullName>
        <ecNumber evidence="8">3.1.6.1</ecNumber>
    </submittedName>
</protein>
<evidence type="ECO:0000313" key="8">
    <source>
        <dbReference type="EMBL" id="TWU32547.1"/>
    </source>
</evidence>
<keyword evidence="6" id="KW-0472">Membrane</keyword>
<dbReference type="InterPro" id="IPR050738">
    <property type="entry name" value="Sulfatase"/>
</dbReference>
<dbReference type="PROSITE" id="PS00149">
    <property type="entry name" value="SULFATASE_2"/>
    <property type="match status" value="1"/>
</dbReference>
<comment type="similarity">
    <text evidence="1">Belongs to the sulfatase family.</text>
</comment>
<evidence type="ECO:0000256" key="1">
    <source>
        <dbReference type="ARBA" id="ARBA00008779"/>
    </source>
</evidence>
<dbReference type="PROSITE" id="PS00523">
    <property type="entry name" value="SULFATASE_1"/>
    <property type="match status" value="1"/>
</dbReference>
<dbReference type="Gene3D" id="3.30.1120.10">
    <property type="match status" value="1"/>
</dbReference>
<dbReference type="PANTHER" id="PTHR42693">
    <property type="entry name" value="ARYLSULFATASE FAMILY MEMBER"/>
    <property type="match status" value="1"/>
</dbReference>
<organism evidence="8 9">
    <name type="scientific">Novipirellula artificiosorum</name>
    <dbReference type="NCBI Taxonomy" id="2528016"/>
    <lineage>
        <taxon>Bacteria</taxon>
        <taxon>Pseudomonadati</taxon>
        <taxon>Planctomycetota</taxon>
        <taxon>Planctomycetia</taxon>
        <taxon>Pirellulales</taxon>
        <taxon>Pirellulaceae</taxon>
        <taxon>Novipirellula</taxon>
    </lineage>
</organism>
<keyword evidence="2" id="KW-0479">Metal-binding</keyword>
<feature type="region of interest" description="Disordered" evidence="5">
    <location>
        <begin position="535"/>
        <end position="559"/>
    </location>
</feature>
<reference evidence="8 9" key="1">
    <citation type="submission" date="2019-02" db="EMBL/GenBank/DDBJ databases">
        <title>Deep-cultivation of Planctomycetes and their phenomic and genomic characterization uncovers novel biology.</title>
        <authorList>
            <person name="Wiegand S."/>
            <person name="Jogler M."/>
            <person name="Boedeker C."/>
            <person name="Pinto D."/>
            <person name="Vollmers J."/>
            <person name="Rivas-Marin E."/>
            <person name="Kohn T."/>
            <person name="Peeters S.H."/>
            <person name="Heuer A."/>
            <person name="Rast P."/>
            <person name="Oberbeckmann S."/>
            <person name="Bunk B."/>
            <person name="Jeske O."/>
            <person name="Meyerdierks A."/>
            <person name="Storesund J.E."/>
            <person name="Kallscheuer N."/>
            <person name="Luecker S."/>
            <person name="Lage O.M."/>
            <person name="Pohl T."/>
            <person name="Merkel B.J."/>
            <person name="Hornburger P."/>
            <person name="Mueller R.-W."/>
            <person name="Bruemmer F."/>
            <person name="Labrenz M."/>
            <person name="Spormann A.M."/>
            <person name="Op Den Camp H."/>
            <person name="Overmann J."/>
            <person name="Amann R."/>
            <person name="Jetten M.S.M."/>
            <person name="Mascher T."/>
            <person name="Medema M.H."/>
            <person name="Devos D.P."/>
            <person name="Kaster A.-K."/>
            <person name="Ovreas L."/>
            <person name="Rohde M."/>
            <person name="Galperin M.Y."/>
            <person name="Jogler C."/>
        </authorList>
    </citation>
    <scope>NUCLEOTIDE SEQUENCE [LARGE SCALE GENOMIC DNA]</scope>
    <source>
        <strain evidence="8 9">Poly41</strain>
    </source>
</reference>
<dbReference type="InterPro" id="IPR017850">
    <property type="entry name" value="Alkaline_phosphatase_core_sf"/>
</dbReference>
<dbReference type="Pfam" id="PF00884">
    <property type="entry name" value="Sulfatase"/>
    <property type="match status" value="1"/>
</dbReference>
<evidence type="ECO:0000256" key="3">
    <source>
        <dbReference type="ARBA" id="ARBA00022801"/>
    </source>
</evidence>
<comment type="caution">
    <text evidence="8">The sequence shown here is derived from an EMBL/GenBank/DDBJ whole genome shotgun (WGS) entry which is preliminary data.</text>
</comment>